<name>A0A1V9XKH8_9ACAR</name>
<gene>
    <name evidence="1" type="ORF">BIW11_09461</name>
</gene>
<feature type="non-terminal residue" evidence="1">
    <location>
        <position position="192"/>
    </location>
</feature>
<dbReference type="AlphaFoldDB" id="A0A1V9XKH8"/>
<protein>
    <submittedName>
        <fullName evidence="1">Uncharacterized protein</fullName>
    </submittedName>
</protein>
<proteinExistence type="predicted"/>
<keyword evidence="2" id="KW-1185">Reference proteome</keyword>
<evidence type="ECO:0000313" key="1">
    <source>
        <dbReference type="EMBL" id="OQR73868.1"/>
    </source>
</evidence>
<evidence type="ECO:0000313" key="2">
    <source>
        <dbReference type="Proteomes" id="UP000192247"/>
    </source>
</evidence>
<dbReference type="EMBL" id="MNPL01009128">
    <property type="protein sequence ID" value="OQR73868.1"/>
    <property type="molecule type" value="Genomic_DNA"/>
</dbReference>
<organism evidence="1 2">
    <name type="scientific">Tropilaelaps mercedesae</name>
    <dbReference type="NCBI Taxonomy" id="418985"/>
    <lineage>
        <taxon>Eukaryota</taxon>
        <taxon>Metazoa</taxon>
        <taxon>Ecdysozoa</taxon>
        <taxon>Arthropoda</taxon>
        <taxon>Chelicerata</taxon>
        <taxon>Arachnida</taxon>
        <taxon>Acari</taxon>
        <taxon>Parasitiformes</taxon>
        <taxon>Mesostigmata</taxon>
        <taxon>Gamasina</taxon>
        <taxon>Dermanyssoidea</taxon>
        <taxon>Laelapidae</taxon>
        <taxon>Tropilaelaps</taxon>
    </lineage>
</organism>
<dbReference type="Proteomes" id="UP000192247">
    <property type="component" value="Unassembled WGS sequence"/>
</dbReference>
<comment type="caution">
    <text evidence="1">The sequence shown here is derived from an EMBL/GenBank/DDBJ whole genome shotgun (WGS) entry which is preliminary data.</text>
</comment>
<accession>A0A1V9XKH8</accession>
<dbReference type="InParanoid" id="A0A1V9XKH8"/>
<reference evidence="1 2" key="1">
    <citation type="journal article" date="2017" name="Gigascience">
        <title>Draft genome of the honey bee ectoparasitic mite, Tropilaelaps mercedesae, is shaped by the parasitic life history.</title>
        <authorList>
            <person name="Dong X."/>
            <person name="Armstrong S.D."/>
            <person name="Xia D."/>
            <person name="Makepeace B.L."/>
            <person name="Darby A.C."/>
            <person name="Kadowaki T."/>
        </authorList>
    </citation>
    <scope>NUCLEOTIDE SEQUENCE [LARGE SCALE GENOMIC DNA]</scope>
    <source>
        <strain evidence="1">Wuxi-XJTLU</strain>
    </source>
</reference>
<sequence length="192" mass="21394">MGSNQKHLPSRTVDELNQRWGAVESVLRAAVLQGTLPSSSAAQHVRAICAQADGMGRVAQLWLLTRAEKVIKKTMKTFFSSVKTTEDILPALETMTIDVSRLLSAARWLETQCQNCADVDDEAMGDEPAEYSFCKNREYSSGHGDDSKKRVALENELLDAVSRISGTQITPQFDALMLQLFQRSFRAFHKTQ</sequence>